<evidence type="ECO:0000256" key="5">
    <source>
        <dbReference type="ARBA" id="ARBA00022723"/>
    </source>
</evidence>
<dbReference type="InterPro" id="IPR049912">
    <property type="entry name" value="CRESS_DNA_REP"/>
</dbReference>
<dbReference type="Gene3D" id="3.40.1310.20">
    <property type="match status" value="1"/>
</dbReference>
<dbReference type="InterPro" id="IPR027417">
    <property type="entry name" value="P-loop_NTPase"/>
</dbReference>
<organism evidence="13 14">
    <name type="scientific">Streptococcus pluranimalium</name>
    <dbReference type="NCBI Taxonomy" id="82348"/>
    <lineage>
        <taxon>Bacteria</taxon>
        <taxon>Bacillati</taxon>
        <taxon>Bacillota</taxon>
        <taxon>Bacilli</taxon>
        <taxon>Lactobacillales</taxon>
        <taxon>Streptococcaceae</taxon>
        <taxon>Streptococcus</taxon>
    </lineage>
</organism>
<evidence type="ECO:0000256" key="8">
    <source>
        <dbReference type="ARBA" id="ARBA00022801"/>
    </source>
</evidence>
<protein>
    <recommendedName>
        <fullName evidence="12">CRESS-DNA virus Rep endonuclease domain-containing protein</fullName>
    </recommendedName>
</protein>
<keyword evidence="4" id="KW-0540">Nuclease</keyword>
<keyword evidence="10" id="KW-0238">DNA-binding</keyword>
<evidence type="ECO:0000256" key="11">
    <source>
        <dbReference type="SAM" id="MobiDB-lite"/>
    </source>
</evidence>
<evidence type="ECO:0000256" key="6">
    <source>
        <dbReference type="ARBA" id="ARBA00022741"/>
    </source>
</evidence>
<feature type="region of interest" description="Disordered" evidence="11">
    <location>
        <begin position="401"/>
        <end position="421"/>
    </location>
</feature>
<name>A0A345VJA2_9STRE</name>
<sequence>MTKEINSTFRASSFCCVLNNVDKLFDTTSIFFDDDIRFSEKTRKRVKSFRANLIKDSYSPEEIVEYLMQLWIGRNETSVCAINYEIGDEGTHHCHMILEDKQSFRFSTLQTLFPTIHAEITRGTKEEVLSYFEKSGKHEEKAHTIVVPIKLHGELRANRQGHRSDLDYIQQRLEEGATPEEIMLDRLEFRSFSKMIKEHYYQLRIRDTPDHKDLEVYWHTGDSGSGKSYMQVELKRQFGRESVYVWSDYQNGGLDGYQGERILFMEEYKAELPYAEFLKVTDSYPQQMHARYSNVYALWDTIHITSIFSPKQVYTLMVPEEKQTVDTVEQMMRRISKVVYHFKVRAEGGTHLYKQLIFSVEDYNNHSKEQIERFAYQFDCSNPDVLVYDFEKDAFHSTMNPIRNKRKNSSKTSPKSFDEPK</sequence>
<dbReference type="SUPFAM" id="SSF52540">
    <property type="entry name" value="P-loop containing nucleoside triphosphate hydrolases"/>
    <property type="match status" value="1"/>
</dbReference>
<evidence type="ECO:0000256" key="9">
    <source>
        <dbReference type="ARBA" id="ARBA00023124"/>
    </source>
</evidence>
<dbReference type="Proteomes" id="UP000255411">
    <property type="component" value="Chromosome"/>
</dbReference>
<dbReference type="GO" id="GO:0016779">
    <property type="term" value="F:nucleotidyltransferase activity"/>
    <property type="evidence" value="ECO:0007669"/>
    <property type="project" value="UniProtKB-KW"/>
</dbReference>
<dbReference type="PROSITE" id="PS52020">
    <property type="entry name" value="CRESS_DNA_REP"/>
    <property type="match status" value="1"/>
</dbReference>
<feature type="domain" description="CRESS-DNA virus Rep endonuclease" evidence="12">
    <location>
        <begin position="43"/>
        <end position="155"/>
    </location>
</feature>
<keyword evidence="8" id="KW-0378">Hydrolase</keyword>
<dbReference type="GO" id="GO:0004519">
    <property type="term" value="F:endonuclease activity"/>
    <property type="evidence" value="ECO:0007669"/>
    <property type="project" value="UniProtKB-KW"/>
</dbReference>
<evidence type="ECO:0000256" key="4">
    <source>
        <dbReference type="ARBA" id="ARBA00022722"/>
    </source>
</evidence>
<reference evidence="13 14" key="1">
    <citation type="submission" date="2017-07" db="EMBL/GenBank/DDBJ databases">
        <title>Streptococcus pluranimalium as cause of bovine abortion.</title>
        <authorList>
            <person name="Rodriguez Campos S."/>
            <person name="Gobeli Brawand S."/>
            <person name="Brodard I."/>
            <person name="Rychener L."/>
            <person name="Perreten V."/>
        </authorList>
    </citation>
    <scope>NUCLEOTIDE SEQUENCE [LARGE SCALE GENOMIC DNA]</scope>
    <source>
        <strain evidence="13 14">14A0014</strain>
    </source>
</reference>
<keyword evidence="5" id="KW-0479">Metal-binding</keyword>
<keyword evidence="9" id="KW-0190">Covalent protein-DNA linkage</keyword>
<evidence type="ECO:0000256" key="7">
    <source>
        <dbReference type="ARBA" id="ARBA00022759"/>
    </source>
</evidence>
<keyword evidence="6" id="KW-0547">Nucleotide-binding</keyword>
<keyword evidence="2" id="KW-0548">Nucleotidyltransferase</keyword>
<proteinExistence type="predicted"/>
<keyword evidence="7" id="KW-0255">Endonuclease</keyword>
<accession>A0A345VJA2</accession>
<evidence type="ECO:0000259" key="12">
    <source>
        <dbReference type="PROSITE" id="PS52020"/>
    </source>
</evidence>
<dbReference type="GO" id="GO:0046872">
    <property type="term" value="F:metal ion binding"/>
    <property type="evidence" value="ECO:0007669"/>
    <property type="project" value="UniProtKB-KW"/>
</dbReference>
<evidence type="ECO:0000313" key="13">
    <source>
        <dbReference type="EMBL" id="AXJ12804.1"/>
    </source>
</evidence>
<gene>
    <name evidence="13" type="ORF">Sp14A_08820</name>
</gene>
<keyword evidence="1" id="KW-0808">Transferase</keyword>
<evidence type="ECO:0000313" key="14">
    <source>
        <dbReference type="Proteomes" id="UP000255411"/>
    </source>
</evidence>
<evidence type="ECO:0000256" key="10">
    <source>
        <dbReference type="ARBA" id="ARBA00023125"/>
    </source>
</evidence>
<dbReference type="GO" id="GO:0003677">
    <property type="term" value="F:DNA binding"/>
    <property type="evidence" value="ECO:0007669"/>
    <property type="project" value="UniProtKB-KW"/>
</dbReference>
<dbReference type="GO" id="GO:0016787">
    <property type="term" value="F:hydrolase activity"/>
    <property type="evidence" value="ECO:0007669"/>
    <property type="project" value="UniProtKB-KW"/>
</dbReference>
<dbReference type="EMBL" id="CP022601">
    <property type="protein sequence ID" value="AXJ12804.1"/>
    <property type="molecule type" value="Genomic_DNA"/>
</dbReference>
<evidence type="ECO:0000256" key="2">
    <source>
        <dbReference type="ARBA" id="ARBA00022695"/>
    </source>
</evidence>
<dbReference type="GO" id="GO:0000166">
    <property type="term" value="F:nucleotide binding"/>
    <property type="evidence" value="ECO:0007669"/>
    <property type="project" value="UniProtKB-KW"/>
</dbReference>
<dbReference type="AlphaFoldDB" id="A0A345VJA2"/>
<evidence type="ECO:0000256" key="1">
    <source>
        <dbReference type="ARBA" id="ARBA00022679"/>
    </source>
</evidence>
<dbReference type="RefSeq" id="WP_115130047.1">
    <property type="nucleotide sequence ID" value="NZ_CP022601.1"/>
</dbReference>
<keyword evidence="3" id="KW-0235">DNA replication</keyword>
<dbReference type="GO" id="GO:0006260">
    <property type="term" value="P:DNA replication"/>
    <property type="evidence" value="ECO:0007669"/>
    <property type="project" value="UniProtKB-KW"/>
</dbReference>
<evidence type="ECO:0000256" key="3">
    <source>
        <dbReference type="ARBA" id="ARBA00022705"/>
    </source>
</evidence>